<dbReference type="EMBL" id="BNJQ01000014">
    <property type="protein sequence ID" value="GHP06851.1"/>
    <property type="molecule type" value="Genomic_DNA"/>
</dbReference>
<organism evidence="3 4">
    <name type="scientific">Pycnococcus provasolii</name>
    <dbReference type="NCBI Taxonomy" id="41880"/>
    <lineage>
        <taxon>Eukaryota</taxon>
        <taxon>Viridiplantae</taxon>
        <taxon>Chlorophyta</taxon>
        <taxon>Pseudoscourfieldiophyceae</taxon>
        <taxon>Pseudoscourfieldiales</taxon>
        <taxon>Pycnococcaceae</taxon>
        <taxon>Pycnococcus</taxon>
    </lineage>
</organism>
<feature type="chain" id="PRO_5032359446" evidence="2">
    <location>
        <begin position="34"/>
        <end position="609"/>
    </location>
</feature>
<protein>
    <submittedName>
        <fullName evidence="3">Uncharacterized protein</fullName>
    </submittedName>
</protein>
<feature type="compositionally biased region" description="Pro residues" evidence="1">
    <location>
        <begin position="348"/>
        <end position="363"/>
    </location>
</feature>
<reference evidence="3" key="1">
    <citation type="submission" date="2020-10" db="EMBL/GenBank/DDBJ databases">
        <title>Unveiling of a novel bifunctional photoreceptor, Dualchrome1, isolated from a cosmopolitan green alga.</title>
        <authorList>
            <person name="Suzuki S."/>
            <person name="Kawachi M."/>
        </authorList>
    </citation>
    <scope>NUCLEOTIDE SEQUENCE</scope>
    <source>
        <strain evidence="3">NIES 2893</strain>
    </source>
</reference>
<gene>
    <name evidence="3" type="ORF">PPROV_000559500</name>
</gene>
<evidence type="ECO:0000256" key="2">
    <source>
        <dbReference type="SAM" id="SignalP"/>
    </source>
</evidence>
<keyword evidence="2" id="KW-0732">Signal</keyword>
<feature type="region of interest" description="Disordered" evidence="1">
    <location>
        <begin position="327"/>
        <end position="419"/>
    </location>
</feature>
<feature type="compositionally biased region" description="Pro residues" evidence="1">
    <location>
        <begin position="398"/>
        <end position="408"/>
    </location>
</feature>
<evidence type="ECO:0000313" key="4">
    <source>
        <dbReference type="Proteomes" id="UP000660262"/>
    </source>
</evidence>
<comment type="caution">
    <text evidence="3">The sequence shown here is derived from an EMBL/GenBank/DDBJ whole genome shotgun (WGS) entry which is preliminary data.</text>
</comment>
<sequence>MAAVSFPPLFVSSSMRVVVVVVTLLLTVWTATATPAEAQQQRNTTTNNNAAASSSQALVCAANAASHARTLNLTRTLYPYAFSHSDEESSEKKARAVMYRAEPACAWAIPSYLKNVDKNTYDTVMTTYAMQNNNNPETIKLALASQCVSPATCETMVNGAYQNSLRPAVLANDNNNNNNMPLLLANPRDTIPRMAVPFREIPLSIKQETATAATADASSSTLSCSGTSPIVDDQLIRAATMRAAVALNTANISTIVDRTAGMHFVPPRLVRSAYRDESAEVGCGCCIFSIADNNINNSSDPSPKLDEEALQARWSRLFDSLKEELNSTIGTPRTAEEENNNNDNTSPAVPPPPPPPPSPPPRTPGRGIADNLVGGNYGGGGFTGGNGGFVGGGGGGFAPPPPRPPPRPSSEKDYEDYEDSATTEYYYGTEDDDETSVEEEEENPLLTPCLDTPFGDAERVFDYTYGECHWQYTNNKNVGQNGRSVTIISCDEGEEQGTGPNGEILHNKVFRDGKADEPNVFYPEQYGRLVWFQDANDPDEFWACEIAFNRDSPSDALTANREKINAENPASFGCDQFPWTHLVKKSHPLAQQLLASTDEVSCEGNEKAG</sequence>
<dbReference type="Proteomes" id="UP000660262">
    <property type="component" value="Unassembled WGS sequence"/>
</dbReference>
<feature type="compositionally biased region" description="Gly residues" evidence="1">
    <location>
        <begin position="375"/>
        <end position="397"/>
    </location>
</feature>
<dbReference type="AlphaFoldDB" id="A0A830HMT2"/>
<evidence type="ECO:0000313" key="3">
    <source>
        <dbReference type="EMBL" id="GHP06851.1"/>
    </source>
</evidence>
<name>A0A830HMT2_9CHLO</name>
<proteinExistence type="predicted"/>
<evidence type="ECO:0000256" key="1">
    <source>
        <dbReference type="SAM" id="MobiDB-lite"/>
    </source>
</evidence>
<accession>A0A830HMT2</accession>
<feature type="signal peptide" evidence="2">
    <location>
        <begin position="1"/>
        <end position="33"/>
    </location>
</feature>
<keyword evidence="4" id="KW-1185">Reference proteome</keyword>